<name>A0ABT7DGC1_9ACTN</name>
<proteinExistence type="predicted"/>
<dbReference type="EMBL" id="JARWAF010000017">
    <property type="protein sequence ID" value="MDJ1644881.1"/>
    <property type="molecule type" value="Genomic_DNA"/>
</dbReference>
<reference evidence="1 2" key="1">
    <citation type="submission" date="2023-04" db="EMBL/GenBank/DDBJ databases">
        <title>A novel species of the genus Streptomyces: Streptomyces pakalii sp. nov. isolated from a Mexican soil jungle.</title>
        <authorList>
            <person name="Chavez-Hernandez M.A."/>
            <person name="Ortiz-Alvarez J."/>
            <person name="Villa-Tanaca L."/>
            <person name="Hernandez-Rodriguez C."/>
        </authorList>
    </citation>
    <scope>NUCLEOTIDE SEQUENCE [LARGE SCALE GENOMIC DNA]</scope>
    <source>
        <strain evidence="1 2">ENCB-J15</strain>
    </source>
</reference>
<evidence type="ECO:0000313" key="2">
    <source>
        <dbReference type="Proteomes" id="UP001237194"/>
    </source>
</evidence>
<accession>A0ABT7DGC1</accession>
<dbReference type="Proteomes" id="UP001237194">
    <property type="component" value="Unassembled WGS sequence"/>
</dbReference>
<comment type="caution">
    <text evidence="1">The sequence shown here is derived from an EMBL/GenBank/DDBJ whole genome shotgun (WGS) entry which is preliminary data.</text>
</comment>
<gene>
    <name evidence="1" type="ORF">P5W92_31350</name>
</gene>
<keyword evidence="2" id="KW-1185">Reference proteome</keyword>
<sequence length="67" mass="7514">MTAKTTWKVYARIEKNGQYAEYDDIATLYTPTVPTEKVVLAAQCAGIIRQYPHLRGGKITGRATRIN</sequence>
<organism evidence="1 2">
    <name type="scientific">Streptomyces pakalii</name>
    <dbReference type="NCBI Taxonomy" id="3036494"/>
    <lineage>
        <taxon>Bacteria</taxon>
        <taxon>Bacillati</taxon>
        <taxon>Actinomycetota</taxon>
        <taxon>Actinomycetes</taxon>
        <taxon>Kitasatosporales</taxon>
        <taxon>Streptomycetaceae</taxon>
        <taxon>Streptomyces</taxon>
    </lineage>
</organism>
<dbReference type="RefSeq" id="WP_283900466.1">
    <property type="nucleotide sequence ID" value="NZ_JARWAF010000017.1"/>
</dbReference>
<evidence type="ECO:0000313" key="1">
    <source>
        <dbReference type="EMBL" id="MDJ1644881.1"/>
    </source>
</evidence>
<protein>
    <submittedName>
        <fullName evidence="1">Uncharacterized protein</fullName>
    </submittedName>
</protein>